<dbReference type="RefSeq" id="WP_118220825.1">
    <property type="nucleotide sequence ID" value="NZ_JADNIJ010000007.1"/>
</dbReference>
<dbReference type="Gene3D" id="1.50.10.10">
    <property type="match status" value="1"/>
</dbReference>
<evidence type="ECO:0000256" key="1">
    <source>
        <dbReference type="ARBA" id="ARBA00022801"/>
    </source>
</evidence>
<keyword evidence="4" id="KW-0732">Signal</keyword>
<feature type="binding site" evidence="3">
    <location>
        <position position="371"/>
    </location>
    <ligand>
        <name>substrate</name>
    </ligand>
</feature>
<dbReference type="EMBL" id="QSKV01000002">
    <property type="protein sequence ID" value="RHE94247.1"/>
    <property type="molecule type" value="Genomic_DNA"/>
</dbReference>
<dbReference type="SUPFAM" id="SSF48208">
    <property type="entry name" value="Six-hairpin glycosidases"/>
    <property type="match status" value="1"/>
</dbReference>
<sequence length="401" mass="45465">MKSTLLTILSGALLLMMSGCGSKISVSTGDILSDNIKNAITQYSSQVRLIGNNDKIMIPRTLDEHGEIVYMPCNDWSSAFFSGSLWYIYDLTKDPKWENWAAKYTESLDSISYLTHHDDAGFMVGSSFLNGMRIGGRGYRSVILRAAKLLSTHFHPVAGVIQLLDLNKDCQSSKGWKCPVTIENMMSLEILFEASQLSGDYSYHNMAVSHADKTLQNHFRIDYSCYHLVDYDPDTGEIRSKQTIQGYADESAWARGQAWALYGYTMCYRYTHKAEYLMQAQNIYNYIFTNKNLPTDLIPYWDYDALNIPNEPRDVSAAAITASALYELDTFLPGTKYKETADMIMESLSSPVCRAEEGTNGYFILEHSVGSIPHKQEVDVPLNYADYYFLEALIRKRDLEK</sequence>
<feature type="binding site" evidence="3">
    <location>
        <position position="119"/>
    </location>
    <ligand>
        <name>substrate</name>
    </ligand>
</feature>
<evidence type="ECO:0000313" key="5">
    <source>
        <dbReference type="EMBL" id="RHE94247.1"/>
    </source>
</evidence>
<feature type="signal peptide" evidence="4">
    <location>
        <begin position="1"/>
        <end position="22"/>
    </location>
</feature>
<comment type="caution">
    <text evidence="5">The sequence shown here is derived from an EMBL/GenBank/DDBJ whole genome shotgun (WGS) entry which is preliminary data.</text>
</comment>
<dbReference type="InterPro" id="IPR012341">
    <property type="entry name" value="6hp_glycosidase-like_sf"/>
</dbReference>
<feature type="chain" id="PRO_5019433657" evidence="4">
    <location>
        <begin position="23"/>
        <end position="401"/>
    </location>
</feature>
<keyword evidence="1 5" id="KW-0378">Hydrolase</keyword>
<evidence type="ECO:0000256" key="3">
    <source>
        <dbReference type="PIRSR" id="PIRSR610905-2"/>
    </source>
</evidence>
<name>A0A414LI05_9BACE</name>
<dbReference type="PANTHER" id="PTHR36845">
    <property type="entry name" value="HYDROLASE, PUTATIVE (AFU_ORTHOLOGUE AFUA_7G05090)-RELATED"/>
    <property type="match status" value="1"/>
</dbReference>
<protein>
    <submittedName>
        <fullName evidence="5">Glucuronyl hydrolase</fullName>
    </submittedName>
</protein>
<gene>
    <name evidence="5" type="ORF">DW712_02860</name>
</gene>
<feature type="binding site" evidence="3">
    <location>
        <position position="255"/>
    </location>
    <ligand>
        <name>substrate</name>
    </ligand>
</feature>
<dbReference type="PROSITE" id="PS51257">
    <property type="entry name" value="PROKAR_LIPOPROTEIN"/>
    <property type="match status" value="1"/>
</dbReference>
<dbReference type="InterPro" id="IPR052369">
    <property type="entry name" value="UG_Glycosaminoglycan_Hydrolase"/>
</dbReference>
<dbReference type="GO" id="GO:0000272">
    <property type="term" value="P:polysaccharide catabolic process"/>
    <property type="evidence" value="ECO:0007669"/>
    <property type="project" value="TreeGrafter"/>
</dbReference>
<proteinExistence type="inferred from homology"/>
<dbReference type="InterPro" id="IPR010905">
    <property type="entry name" value="Glyco_hydro_88"/>
</dbReference>
<feature type="binding site" evidence="3">
    <location>
        <position position="259"/>
    </location>
    <ligand>
        <name>substrate</name>
    </ligand>
</feature>
<reference evidence="5 6" key="1">
    <citation type="submission" date="2018-08" db="EMBL/GenBank/DDBJ databases">
        <title>A genome reference for cultivated species of the human gut microbiota.</title>
        <authorList>
            <person name="Zou Y."/>
            <person name="Xue W."/>
            <person name="Luo G."/>
        </authorList>
    </citation>
    <scope>NUCLEOTIDE SEQUENCE [LARGE SCALE GENOMIC DNA]</scope>
    <source>
        <strain evidence="5 6">AM27-17</strain>
    </source>
</reference>
<dbReference type="AlphaFoldDB" id="A0A414LI05"/>
<evidence type="ECO:0000256" key="2">
    <source>
        <dbReference type="ARBA" id="ARBA00038358"/>
    </source>
</evidence>
<dbReference type="PANTHER" id="PTHR36845:SF1">
    <property type="entry name" value="HYDROLASE, PUTATIVE (AFU_ORTHOLOGUE AFUA_7G05090)-RELATED"/>
    <property type="match status" value="1"/>
</dbReference>
<dbReference type="InterPro" id="IPR008928">
    <property type="entry name" value="6-hairpin_glycosidase_sf"/>
</dbReference>
<dbReference type="GO" id="GO:0052757">
    <property type="term" value="F:chondroitin hydrolase activity"/>
    <property type="evidence" value="ECO:0007669"/>
    <property type="project" value="TreeGrafter"/>
</dbReference>
<dbReference type="Pfam" id="PF07470">
    <property type="entry name" value="Glyco_hydro_88"/>
    <property type="match status" value="1"/>
</dbReference>
<evidence type="ECO:0000256" key="4">
    <source>
        <dbReference type="SAM" id="SignalP"/>
    </source>
</evidence>
<evidence type="ECO:0000313" key="6">
    <source>
        <dbReference type="Proteomes" id="UP000285650"/>
    </source>
</evidence>
<feature type="binding site" evidence="3">
    <location>
        <position position="243"/>
    </location>
    <ligand>
        <name>substrate</name>
    </ligand>
</feature>
<organism evidence="5 6">
    <name type="scientific">Bacteroides intestinalis</name>
    <dbReference type="NCBI Taxonomy" id="329854"/>
    <lineage>
        <taxon>Bacteria</taxon>
        <taxon>Pseudomonadati</taxon>
        <taxon>Bacteroidota</taxon>
        <taxon>Bacteroidia</taxon>
        <taxon>Bacteroidales</taxon>
        <taxon>Bacteroidaceae</taxon>
        <taxon>Bacteroides</taxon>
    </lineage>
</organism>
<dbReference type="Proteomes" id="UP000285650">
    <property type="component" value="Unassembled WGS sequence"/>
</dbReference>
<accession>A0A414LI05</accession>
<comment type="similarity">
    <text evidence="2">Belongs to the glycosyl hydrolase 88 family.</text>
</comment>